<sequence length="346" mass="39430">QALKKEFFAINLGGLFDTSILLGASENSLGTEIGQLAKGLAETKKYDPLILLDEIDKAGSASKTAIHDCLLKILDPEQNHAVLDYYLDVKLDLSHVFFMATANDLTKIPPPLRDRMLIIEALEALINKTNEKAREVNQGVPESKIIITPDLVNQIIPQSFSNYDNYDLNSPKEQKEKEQFYLLHEELKTLRRENNKLTNQLANHSQNKLKASKFHALAVIKKALGNAKLERNKIILDNRNYEKEINEANSTEEVEALREEFLLGIMENFPLQKATEKPKSNYSSSWSTQPKDHKILKKLVQEISKMNDNNTKIKILEEQLIQIQEQNRHLESQLNNFQQSALSAKD</sequence>
<evidence type="ECO:0000256" key="1">
    <source>
        <dbReference type="SAM" id="Coils"/>
    </source>
</evidence>
<dbReference type="InterPro" id="IPR003959">
    <property type="entry name" value="ATPase_AAA_core"/>
</dbReference>
<feature type="domain" description="ATPase AAA-type core" evidence="2">
    <location>
        <begin position="3"/>
        <end position="119"/>
    </location>
</feature>
<evidence type="ECO:0000313" key="4">
    <source>
        <dbReference type="Proteomes" id="UP001153678"/>
    </source>
</evidence>
<dbReference type="PANTHER" id="PTHR43718">
    <property type="entry name" value="LON PROTEASE"/>
    <property type="match status" value="1"/>
</dbReference>
<accession>A0A9W4WSZ4</accession>
<reference evidence="3" key="1">
    <citation type="submission" date="2022-08" db="EMBL/GenBank/DDBJ databases">
        <authorList>
            <person name="Kallberg Y."/>
            <person name="Tangrot J."/>
            <person name="Rosling A."/>
        </authorList>
    </citation>
    <scope>NUCLEOTIDE SEQUENCE</scope>
    <source>
        <strain evidence="3">Wild A</strain>
    </source>
</reference>
<proteinExistence type="predicted"/>
<dbReference type="GO" id="GO:0016887">
    <property type="term" value="F:ATP hydrolysis activity"/>
    <property type="evidence" value="ECO:0007669"/>
    <property type="project" value="InterPro"/>
</dbReference>
<dbReference type="Gene3D" id="3.40.50.300">
    <property type="entry name" value="P-loop containing nucleotide triphosphate hydrolases"/>
    <property type="match status" value="1"/>
</dbReference>
<comment type="caution">
    <text evidence="3">The sequence shown here is derived from an EMBL/GenBank/DDBJ whole genome shotgun (WGS) entry which is preliminary data.</text>
</comment>
<evidence type="ECO:0000313" key="3">
    <source>
        <dbReference type="EMBL" id="CAI2184840.1"/>
    </source>
</evidence>
<dbReference type="Proteomes" id="UP001153678">
    <property type="component" value="Unassembled WGS sequence"/>
</dbReference>
<evidence type="ECO:0000259" key="2">
    <source>
        <dbReference type="Pfam" id="PF00004"/>
    </source>
</evidence>
<dbReference type="AlphaFoldDB" id="A0A9W4WSZ4"/>
<feature type="coiled-coil region" evidence="1">
    <location>
        <begin position="306"/>
        <end position="340"/>
    </location>
</feature>
<dbReference type="InterPro" id="IPR027417">
    <property type="entry name" value="P-loop_NTPase"/>
</dbReference>
<dbReference type="GO" id="GO:0004252">
    <property type="term" value="F:serine-type endopeptidase activity"/>
    <property type="evidence" value="ECO:0007669"/>
    <property type="project" value="InterPro"/>
</dbReference>
<dbReference type="PANTHER" id="PTHR43718:SF2">
    <property type="entry name" value="LON PROTEASE HOMOLOG, MITOCHONDRIAL"/>
    <property type="match status" value="1"/>
</dbReference>
<dbReference type="SUPFAM" id="SSF52540">
    <property type="entry name" value="P-loop containing nucleoside triphosphate hydrolases"/>
    <property type="match status" value="1"/>
</dbReference>
<dbReference type="GO" id="GO:0005524">
    <property type="term" value="F:ATP binding"/>
    <property type="evidence" value="ECO:0007669"/>
    <property type="project" value="InterPro"/>
</dbReference>
<organism evidence="3 4">
    <name type="scientific">Funneliformis geosporum</name>
    <dbReference type="NCBI Taxonomy" id="1117311"/>
    <lineage>
        <taxon>Eukaryota</taxon>
        <taxon>Fungi</taxon>
        <taxon>Fungi incertae sedis</taxon>
        <taxon>Mucoromycota</taxon>
        <taxon>Glomeromycotina</taxon>
        <taxon>Glomeromycetes</taxon>
        <taxon>Glomerales</taxon>
        <taxon>Glomeraceae</taxon>
        <taxon>Funneliformis</taxon>
    </lineage>
</organism>
<keyword evidence="1" id="KW-0175">Coiled coil</keyword>
<dbReference type="GO" id="GO:0004176">
    <property type="term" value="F:ATP-dependent peptidase activity"/>
    <property type="evidence" value="ECO:0007669"/>
    <property type="project" value="InterPro"/>
</dbReference>
<feature type="non-terminal residue" evidence="3">
    <location>
        <position position="346"/>
    </location>
</feature>
<gene>
    <name evidence="3" type="ORF">FWILDA_LOCUS11778</name>
</gene>
<protein>
    <submittedName>
        <fullName evidence="3">17329_t:CDS:1</fullName>
    </submittedName>
</protein>
<dbReference type="EMBL" id="CAMKVN010003480">
    <property type="protein sequence ID" value="CAI2184840.1"/>
    <property type="molecule type" value="Genomic_DNA"/>
</dbReference>
<dbReference type="GO" id="GO:0006515">
    <property type="term" value="P:protein quality control for misfolded or incompletely synthesized proteins"/>
    <property type="evidence" value="ECO:0007669"/>
    <property type="project" value="TreeGrafter"/>
</dbReference>
<dbReference type="Pfam" id="PF00004">
    <property type="entry name" value="AAA"/>
    <property type="match status" value="1"/>
</dbReference>
<name>A0A9W4WSZ4_9GLOM</name>
<dbReference type="InterPro" id="IPR027065">
    <property type="entry name" value="Lon_Prtase"/>
</dbReference>
<keyword evidence="4" id="KW-1185">Reference proteome</keyword>